<proteinExistence type="predicted"/>
<organism evidence="1 2">
    <name type="scientific">Liparis tanakae</name>
    <name type="common">Tanaka's snailfish</name>
    <dbReference type="NCBI Taxonomy" id="230148"/>
    <lineage>
        <taxon>Eukaryota</taxon>
        <taxon>Metazoa</taxon>
        <taxon>Chordata</taxon>
        <taxon>Craniata</taxon>
        <taxon>Vertebrata</taxon>
        <taxon>Euteleostomi</taxon>
        <taxon>Actinopterygii</taxon>
        <taxon>Neopterygii</taxon>
        <taxon>Teleostei</taxon>
        <taxon>Neoteleostei</taxon>
        <taxon>Acanthomorphata</taxon>
        <taxon>Eupercaria</taxon>
        <taxon>Perciformes</taxon>
        <taxon>Cottioidei</taxon>
        <taxon>Cottales</taxon>
        <taxon>Liparidae</taxon>
        <taxon>Liparis</taxon>
    </lineage>
</organism>
<dbReference type="AlphaFoldDB" id="A0A4Z2GY33"/>
<sequence length="154" mass="17053">MYKTIYRLVPGQERKLFLFPRCRGQDRIAHHVASWLAAGYNKVLTLAADGGSEPFGVQLARAGAAPVGSLWAVIGTTLGIRALQLHGPKLKMCLLSPTRHWFIVHLTMTHCMSSTYVYSTYVLEFTQRSLSAAACRAFFLQLCSAQSLSFSVKD</sequence>
<evidence type="ECO:0000313" key="2">
    <source>
        <dbReference type="Proteomes" id="UP000314294"/>
    </source>
</evidence>
<name>A0A4Z2GY33_9TELE</name>
<keyword evidence="2" id="KW-1185">Reference proteome</keyword>
<dbReference type="Proteomes" id="UP000314294">
    <property type="component" value="Unassembled WGS sequence"/>
</dbReference>
<dbReference type="EMBL" id="SRLO01000381">
    <property type="protein sequence ID" value="TNN58359.1"/>
    <property type="molecule type" value="Genomic_DNA"/>
</dbReference>
<protein>
    <submittedName>
        <fullName evidence="1">Uncharacterized protein</fullName>
    </submittedName>
</protein>
<comment type="caution">
    <text evidence="1">The sequence shown here is derived from an EMBL/GenBank/DDBJ whole genome shotgun (WGS) entry which is preliminary data.</text>
</comment>
<gene>
    <name evidence="1" type="ORF">EYF80_031422</name>
</gene>
<evidence type="ECO:0000313" key="1">
    <source>
        <dbReference type="EMBL" id="TNN58359.1"/>
    </source>
</evidence>
<accession>A0A4Z2GY33</accession>
<reference evidence="1 2" key="1">
    <citation type="submission" date="2019-03" db="EMBL/GenBank/DDBJ databases">
        <title>First draft genome of Liparis tanakae, snailfish: a comprehensive survey of snailfish specific genes.</title>
        <authorList>
            <person name="Kim W."/>
            <person name="Song I."/>
            <person name="Jeong J.-H."/>
            <person name="Kim D."/>
            <person name="Kim S."/>
            <person name="Ryu S."/>
            <person name="Song J.Y."/>
            <person name="Lee S.K."/>
        </authorList>
    </citation>
    <scope>NUCLEOTIDE SEQUENCE [LARGE SCALE GENOMIC DNA]</scope>
    <source>
        <tissue evidence="1">Muscle</tissue>
    </source>
</reference>